<evidence type="ECO:0000256" key="1">
    <source>
        <dbReference type="SAM" id="MobiDB-lite"/>
    </source>
</evidence>
<keyword evidence="3" id="KW-1185">Reference proteome</keyword>
<evidence type="ECO:0000313" key="2">
    <source>
        <dbReference type="EMBL" id="MBK1669647.1"/>
    </source>
</evidence>
<sequence>MTTEIDAPEQEPAPPKIRTCLRCQAPFESAWAGERICKPCKSTHAWRSGEGVRTVSNRAGGGSSSGKSSGS</sequence>
<protein>
    <submittedName>
        <fullName evidence="2">Uncharacterized protein</fullName>
    </submittedName>
</protein>
<name>A0ABS1DHR9_9PROT</name>
<proteinExistence type="predicted"/>
<comment type="caution">
    <text evidence="2">The sequence shown here is derived from an EMBL/GenBank/DDBJ whole genome shotgun (WGS) entry which is preliminary data.</text>
</comment>
<feature type="region of interest" description="Disordered" evidence="1">
    <location>
        <begin position="48"/>
        <end position="71"/>
    </location>
</feature>
<organism evidence="2 3">
    <name type="scientific">Rhodovibrio sodomensis</name>
    <dbReference type="NCBI Taxonomy" id="1088"/>
    <lineage>
        <taxon>Bacteria</taxon>
        <taxon>Pseudomonadati</taxon>
        <taxon>Pseudomonadota</taxon>
        <taxon>Alphaproteobacteria</taxon>
        <taxon>Rhodospirillales</taxon>
        <taxon>Rhodovibrionaceae</taxon>
        <taxon>Rhodovibrio</taxon>
    </lineage>
</organism>
<gene>
    <name evidence="2" type="ORF">CKO28_16535</name>
</gene>
<reference evidence="2 3" key="1">
    <citation type="journal article" date="2020" name="Microorganisms">
        <title>Osmotic Adaptation and Compatible Solute Biosynthesis of Phototrophic Bacteria as Revealed from Genome Analyses.</title>
        <authorList>
            <person name="Imhoff J.F."/>
            <person name="Rahn T."/>
            <person name="Kunzel S."/>
            <person name="Keller A."/>
            <person name="Neulinger S.C."/>
        </authorList>
    </citation>
    <scope>NUCLEOTIDE SEQUENCE [LARGE SCALE GENOMIC DNA]</scope>
    <source>
        <strain evidence="2 3">DSM 9895</strain>
    </source>
</reference>
<dbReference type="RefSeq" id="WP_200341983.1">
    <property type="nucleotide sequence ID" value="NZ_NRRL01000055.1"/>
</dbReference>
<dbReference type="Proteomes" id="UP001296873">
    <property type="component" value="Unassembled WGS sequence"/>
</dbReference>
<dbReference type="EMBL" id="NRRL01000055">
    <property type="protein sequence ID" value="MBK1669647.1"/>
    <property type="molecule type" value="Genomic_DNA"/>
</dbReference>
<evidence type="ECO:0000313" key="3">
    <source>
        <dbReference type="Proteomes" id="UP001296873"/>
    </source>
</evidence>
<accession>A0ABS1DHR9</accession>